<dbReference type="InterPro" id="IPR032675">
    <property type="entry name" value="LRR_dom_sf"/>
</dbReference>
<feature type="compositionally biased region" description="Polar residues" evidence="1">
    <location>
        <begin position="26"/>
        <end position="38"/>
    </location>
</feature>
<feature type="region of interest" description="Disordered" evidence="1">
    <location>
        <begin position="1"/>
        <end position="38"/>
    </location>
</feature>
<feature type="compositionally biased region" description="Basic and acidic residues" evidence="1">
    <location>
        <begin position="107"/>
        <end position="128"/>
    </location>
</feature>
<evidence type="ECO:0000259" key="2">
    <source>
        <dbReference type="Pfam" id="PF23550"/>
    </source>
</evidence>
<proteinExistence type="predicted"/>
<sequence length="644" mass="71996">MLSLPGPTDPTGGQRGTSGARMTLPPKSNSLCESTNKTLNRRSALTDFLASNNIDANQIRDDHARRVAESEQHANEETAENAENQDPEYQPEPESPEDKAKKRKRQQAIEKIKRSKEFARRKARRTGDPDDDDDILAKQMMDEKSRPLPGQLENCEICGKRFTVTPYSKTGPNGGLLCPECSKNQANAEKKVPAKKRTPGIGRRQNQAKILDGVTTLGAQSLLETCIKKVADNIADVEEFGDLPPSLMHRLSQILSRRRAVTSRILNLFLRPQHTELNIYDCASMCNLLVSFSRLQSWQHTNKCTLDLDTDDYHKILASMPALNRLNLRFVTPMKNEIFEYMIERDMKIRHLHLDSPNLVSDDCWRQVFTKIGPRFQSVKLWNLDSAFDDETAEIMCNNCTGLQRLKLKWLSKLGDRALEAISNLKSLEHLSLCLDQETDPAPLLSIINAAGPNLKSLSLEGFKLSEDQLLQSIHDKCRQLVKLRITNNDLLTDQALTALFHNWSNPGLTHVDFHGLRDVDMSNPAGPPKPVGLASNGFVALMEHSGSKIQTLNVASCRHISREAYETVFAGNKQYPQLAYLDISFNEVAVDDYVVQSIFRSCPALTRIVVFGCFKIRDLLIPKGVAVVGTVGAKLMIDGVSAD</sequence>
<dbReference type="Proteomes" id="UP001149074">
    <property type="component" value="Unassembled WGS sequence"/>
</dbReference>
<dbReference type="PANTHER" id="PTHR13318:SF95">
    <property type="entry name" value="F-BOX PROTEIN YLR352W"/>
    <property type="match status" value="1"/>
</dbReference>
<dbReference type="PANTHER" id="PTHR13318">
    <property type="entry name" value="PARTNER OF PAIRED, ISOFORM B-RELATED"/>
    <property type="match status" value="1"/>
</dbReference>
<evidence type="ECO:0000313" key="4">
    <source>
        <dbReference type="Proteomes" id="UP001149074"/>
    </source>
</evidence>
<comment type="caution">
    <text evidence="3">The sequence shown here is derived from an EMBL/GenBank/DDBJ whole genome shotgun (WGS) entry which is preliminary data.</text>
</comment>
<dbReference type="AlphaFoldDB" id="A0A9W9JYH5"/>
<dbReference type="RefSeq" id="XP_056470270.1">
    <property type="nucleotide sequence ID" value="XM_056622854.1"/>
</dbReference>
<dbReference type="FunFam" id="3.80.10.10:FF:000601">
    <property type="entry name" value="DNA repair protein Rad7, protein"/>
    <property type="match status" value="1"/>
</dbReference>
<dbReference type="GeneID" id="81361833"/>
<reference evidence="3" key="2">
    <citation type="journal article" date="2023" name="IMA Fungus">
        <title>Comparative genomic study of the Penicillium genus elucidates a diverse pangenome and 15 lateral gene transfer events.</title>
        <authorList>
            <person name="Petersen C."/>
            <person name="Sorensen T."/>
            <person name="Nielsen M.R."/>
            <person name="Sondergaard T.E."/>
            <person name="Sorensen J.L."/>
            <person name="Fitzpatrick D.A."/>
            <person name="Frisvad J.C."/>
            <person name="Nielsen K.L."/>
        </authorList>
    </citation>
    <scope>NUCLEOTIDE SEQUENCE</scope>
    <source>
        <strain evidence="3">IBT 30761</strain>
    </source>
</reference>
<keyword evidence="4" id="KW-1185">Reference proteome</keyword>
<dbReference type="SUPFAM" id="SSF52047">
    <property type="entry name" value="RNI-like"/>
    <property type="match status" value="1"/>
</dbReference>
<feature type="domain" description="DNA repair protein rhp7 treble clef" evidence="2">
    <location>
        <begin position="149"/>
        <end position="186"/>
    </location>
</feature>
<reference evidence="3" key="1">
    <citation type="submission" date="2022-11" db="EMBL/GenBank/DDBJ databases">
        <authorList>
            <person name="Petersen C."/>
        </authorList>
    </citation>
    <scope>NUCLEOTIDE SEQUENCE</scope>
    <source>
        <strain evidence="3">IBT 30761</strain>
    </source>
</reference>
<dbReference type="Gene3D" id="3.80.10.10">
    <property type="entry name" value="Ribonuclease Inhibitor"/>
    <property type="match status" value="2"/>
</dbReference>
<dbReference type="Pfam" id="PF23550">
    <property type="entry name" value="zf_Tbcl_Rhp7"/>
    <property type="match status" value="1"/>
</dbReference>
<dbReference type="InterPro" id="IPR056451">
    <property type="entry name" value="Znf_Tbcl_Rhp7"/>
</dbReference>
<accession>A0A9W9JYH5</accession>
<feature type="compositionally biased region" description="Basic and acidic residues" evidence="1">
    <location>
        <begin position="58"/>
        <end position="76"/>
    </location>
</feature>
<gene>
    <name evidence="3" type="ORF">N7532_010363</name>
</gene>
<dbReference type="OrthoDB" id="1924287at2759"/>
<dbReference type="GO" id="GO:0031146">
    <property type="term" value="P:SCF-dependent proteasomal ubiquitin-dependent protein catabolic process"/>
    <property type="evidence" value="ECO:0007669"/>
    <property type="project" value="TreeGrafter"/>
</dbReference>
<evidence type="ECO:0000313" key="3">
    <source>
        <dbReference type="EMBL" id="KAJ5085592.1"/>
    </source>
</evidence>
<dbReference type="GO" id="GO:0019005">
    <property type="term" value="C:SCF ubiquitin ligase complex"/>
    <property type="evidence" value="ECO:0007669"/>
    <property type="project" value="TreeGrafter"/>
</dbReference>
<dbReference type="SMART" id="SM00367">
    <property type="entry name" value="LRR_CC"/>
    <property type="match status" value="5"/>
</dbReference>
<protein>
    <recommendedName>
        <fullName evidence="2">DNA repair protein rhp7 treble clef domain-containing protein</fullName>
    </recommendedName>
</protein>
<evidence type="ECO:0000256" key="1">
    <source>
        <dbReference type="SAM" id="MobiDB-lite"/>
    </source>
</evidence>
<dbReference type="EMBL" id="JAPQKI010000010">
    <property type="protein sequence ID" value="KAJ5085592.1"/>
    <property type="molecule type" value="Genomic_DNA"/>
</dbReference>
<name>A0A9W9JYH5_9EURO</name>
<feature type="compositionally biased region" description="Acidic residues" evidence="1">
    <location>
        <begin position="77"/>
        <end position="95"/>
    </location>
</feature>
<dbReference type="InterPro" id="IPR006553">
    <property type="entry name" value="Leu-rich_rpt_Cys-con_subtyp"/>
</dbReference>
<feature type="region of interest" description="Disordered" evidence="1">
    <location>
        <begin position="50"/>
        <end position="135"/>
    </location>
</feature>
<organism evidence="3 4">
    <name type="scientific">Penicillium argentinense</name>
    <dbReference type="NCBI Taxonomy" id="1131581"/>
    <lineage>
        <taxon>Eukaryota</taxon>
        <taxon>Fungi</taxon>
        <taxon>Dikarya</taxon>
        <taxon>Ascomycota</taxon>
        <taxon>Pezizomycotina</taxon>
        <taxon>Eurotiomycetes</taxon>
        <taxon>Eurotiomycetidae</taxon>
        <taxon>Eurotiales</taxon>
        <taxon>Aspergillaceae</taxon>
        <taxon>Penicillium</taxon>
    </lineage>
</organism>